<dbReference type="AlphaFoldDB" id="A0A835HQN6"/>
<keyword evidence="7" id="KW-1133">Transmembrane helix</keyword>
<feature type="non-terminal residue" evidence="9">
    <location>
        <position position="205"/>
    </location>
</feature>
<evidence type="ECO:0000256" key="3">
    <source>
        <dbReference type="ARBA" id="ARBA00023288"/>
    </source>
</evidence>
<protein>
    <recommendedName>
        <fullName evidence="8">HMA domain-containing protein</fullName>
    </recommendedName>
</protein>
<keyword evidence="7" id="KW-0812">Transmembrane</keyword>
<evidence type="ECO:0000256" key="2">
    <source>
        <dbReference type="ARBA" id="ARBA00022723"/>
    </source>
</evidence>
<evidence type="ECO:0000313" key="9">
    <source>
        <dbReference type="EMBL" id="KAF9602562.1"/>
    </source>
</evidence>
<organism evidence="9 10">
    <name type="scientific">Coptis chinensis</name>
    <dbReference type="NCBI Taxonomy" id="261450"/>
    <lineage>
        <taxon>Eukaryota</taxon>
        <taxon>Viridiplantae</taxon>
        <taxon>Streptophyta</taxon>
        <taxon>Embryophyta</taxon>
        <taxon>Tracheophyta</taxon>
        <taxon>Spermatophyta</taxon>
        <taxon>Magnoliopsida</taxon>
        <taxon>Ranunculales</taxon>
        <taxon>Ranunculaceae</taxon>
        <taxon>Coptidoideae</taxon>
        <taxon>Coptis</taxon>
    </lineage>
</organism>
<keyword evidence="4" id="KW-0636">Prenylation</keyword>
<dbReference type="OrthoDB" id="1923658at2759"/>
<keyword evidence="10" id="KW-1185">Reference proteome</keyword>
<accession>A0A835HQN6</accession>
<proteinExistence type="inferred from homology"/>
<dbReference type="InterPro" id="IPR036163">
    <property type="entry name" value="HMA_dom_sf"/>
</dbReference>
<dbReference type="EMBL" id="JADFTS010000006">
    <property type="protein sequence ID" value="KAF9602562.1"/>
    <property type="molecule type" value="Genomic_DNA"/>
</dbReference>
<feature type="transmembrane region" description="Helical" evidence="7">
    <location>
        <begin position="32"/>
        <end position="51"/>
    </location>
</feature>
<evidence type="ECO:0000256" key="7">
    <source>
        <dbReference type="SAM" id="Phobius"/>
    </source>
</evidence>
<keyword evidence="2" id="KW-0479">Metal-binding</keyword>
<dbReference type="InterPro" id="IPR051863">
    <property type="entry name" value="HIPP"/>
</dbReference>
<dbReference type="GO" id="GO:0046872">
    <property type="term" value="F:metal ion binding"/>
    <property type="evidence" value="ECO:0007669"/>
    <property type="project" value="UniProtKB-KW"/>
</dbReference>
<evidence type="ECO:0000259" key="8">
    <source>
        <dbReference type="PROSITE" id="PS50846"/>
    </source>
</evidence>
<sequence length="205" mass="23692">PQYFIYLLSFLGITCLILILSHHIVFSSLQLITFFFFFFFLFVCLLSLSVYKFGKECCEVLLEMKKVILLLDLHDDKAKQKAMKTVSGISGVDSISMDMKDKKLTVIGDIDPVNIVSKLRKQWHTEIVSVGPAKEPEKKKEEPKKEEPKKEEPKKEEPKKEEPKKDDPNKIVNDLVNAYKAYNPHMTTHYYVRSMEDNPNACVIC</sequence>
<keyword evidence="3" id="KW-0449">Lipoprotein</keyword>
<name>A0A835HQN6_9MAGN</name>
<dbReference type="Gene3D" id="3.30.70.100">
    <property type="match status" value="1"/>
</dbReference>
<keyword evidence="7" id="KW-0472">Membrane</keyword>
<dbReference type="Pfam" id="PF00403">
    <property type="entry name" value="HMA"/>
    <property type="match status" value="1"/>
</dbReference>
<feature type="domain" description="HMA" evidence="8">
    <location>
        <begin position="64"/>
        <end position="131"/>
    </location>
</feature>
<dbReference type="PANTHER" id="PTHR45811">
    <property type="entry name" value="COPPER TRANSPORT PROTEIN FAMILY-RELATED"/>
    <property type="match status" value="1"/>
</dbReference>
<feature type="region of interest" description="Disordered" evidence="6">
    <location>
        <begin position="130"/>
        <end position="172"/>
    </location>
</feature>
<dbReference type="Proteomes" id="UP000631114">
    <property type="component" value="Unassembled WGS sequence"/>
</dbReference>
<dbReference type="SUPFAM" id="SSF55008">
    <property type="entry name" value="HMA, heavy metal-associated domain"/>
    <property type="match status" value="1"/>
</dbReference>
<comment type="caution">
    <text evidence="9">The sequence shown here is derived from an EMBL/GenBank/DDBJ whole genome shotgun (WGS) entry which is preliminary data.</text>
</comment>
<comment type="similarity">
    <text evidence="5">Belongs to the HIPP family.</text>
</comment>
<evidence type="ECO:0000256" key="1">
    <source>
        <dbReference type="ARBA" id="ARBA00022481"/>
    </source>
</evidence>
<gene>
    <name evidence="9" type="ORF">IFM89_029861</name>
</gene>
<reference evidence="9 10" key="1">
    <citation type="submission" date="2020-10" db="EMBL/GenBank/DDBJ databases">
        <title>The Coptis chinensis genome and diversification of protoberbering-type alkaloids.</title>
        <authorList>
            <person name="Wang B."/>
            <person name="Shu S."/>
            <person name="Song C."/>
            <person name="Liu Y."/>
        </authorList>
    </citation>
    <scope>NUCLEOTIDE SEQUENCE [LARGE SCALE GENOMIC DNA]</scope>
    <source>
        <strain evidence="9">HL-2020</strain>
        <tissue evidence="9">Leaf</tissue>
    </source>
</reference>
<evidence type="ECO:0000256" key="4">
    <source>
        <dbReference type="ARBA" id="ARBA00023289"/>
    </source>
</evidence>
<evidence type="ECO:0000313" key="10">
    <source>
        <dbReference type="Proteomes" id="UP000631114"/>
    </source>
</evidence>
<feature type="transmembrane region" description="Helical" evidence="7">
    <location>
        <begin position="6"/>
        <end position="25"/>
    </location>
</feature>
<dbReference type="PROSITE" id="PS50846">
    <property type="entry name" value="HMA_2"/>
    <property type="match status" value="1"/>
</dbReference>
<evidence type="ECO:0000256" key="6">
    <source>
        <dbReference type="SAM" id="MobiDB-lite"/>
    </source>
</evidence>
<keyword evidence="1" id="KW-0488">Methylation</keyword>
<evidence type="ECO:0000256" key="5">
    <source>
        <dbReference type="ARBA" id="ARBA00024045"/>
    </source>
</evidence>
<dbReference type="PANTHER" id="PTHR45811:SF80">
    <property type="entry name" value="COPPER TRANSPORT PROTEIN FAMILY-RELATED"/>
    <property type="match status" value="1"/>
</dbReference>
<dbReference type="InterPro" id="IPR006121">
    <property type="entry name" value="HMA_dom"/>
</dbReference>
<feature type="compositionally biased region" description="Basic and acidic residues" evidence="6">
    <location>
        <begin position="134"/>
        <end position="169"/>
    </location>
</feature>